<organism evidence="2 3">
    <name type="scientific">Arcticibacterium luteifluviistationis</name>
    <dbReference type="NCBI Taxonomy" id="1784714"/>
    <lineage>
        <taxon>Bacteria</taxon>
        <taxon>Pseudomonadati</taxon>
        <taxon>Bacteroidota</taxon>
        <taxon>Cytophagia</taxon>
        <taxon>Cytophagales</taxon>
        <taxon>Leadbetterellaceae</taxon>
        <taxon>Arcticibacterium</taxon>
    </lineage>
</organism>
<dbReference type="KEGG" id="als:DJ013_04825"/>
<accession>A0A2Z4G9B7</accession>
<keyword evidence="3" id="KW-1185">Reference proteome</keyword>
<proteinExistence type="predicted"/>
<dbReference type="Proteomes" id="UP000249873">
    <property type="component" value="Chromosome"/>
</dbReference>
<keyword evidence="1" id="KW-0472">Membrane</keyword>
<sequence>MKFIKYLIFLLSINILEIVLIYLIPIFVNWEPIILRNLLPVYLIRSVLTHAGILNLVVIVFIYILTSELKNCKWITLVILSTISRVGLFLMFLKRIELNHNNIVFLIVYTIIGLFIGHFFYYTLKKEK</sequence>
<feature type="transmembrane region" description="Helical" evidence="1">
    <location>
        <begin position="72"/>
        <end position="91"/>
    </location>
</feature>
<feature type="transmembrane region" description="Helical" evidence="1">
    <location>
        <begin position="7"/>
        <end position="30"/>
    </location>
</feature>
<evidence type="ECO:0000313" key="3">
    <source>
        <dbReference type="Proteomes" id="UP000249873"/>
    </source>
</evidence>
<evidence type="ECO:0000256" key="1">
    <source>
        <dbReference type="SAM" id="Phobius"/>
    </source>
</evidence>
<protein>
    <submittedName>
        <fullName evidence="2">Uncharacterized protein</fullName>
    </submittedName>
</protein>
<reference evidence="2 3" key="1">
    <citation type="submission" date="2018-05" db="EMBL/GenBank/DDBJ databases">
        <title>Complete genome sequence of Arcticibacterium luteifluviistationis SM1504T, a cytophagaceae bacterium isolated from Arctic surface seawater.</title>
        <authorList>
            <person name="Li Y."/>
            <person name="Qin Q.-L."/>
        </authorList>
    </citation>
    <scope>NUCLEOTIDE SEQUENCE [LARGE SCALE GENOMIC DNA]</scope>
    <source>
        <strain evidence="2 3">SM1504</strain>
    </source>
</reference>
<feature type="transmembrane region" description="Helical" evidence="1">
    <location>
        <begin position="42"/>
        <end position="65"/>
    </location>
</feature>
<keyword evidence="1" id="KW-1133">Transmembrane helix</keyword>
<feature type="transmembrane region" description="Helical" evidence="1">
    <location>
        <begin position="103"/>
        <end position="124"/>
    </location>
</feature>
<name>A0A2Z4G9B7_9BACT</name>
<keyword evidence="1" id="KW-0812">Transmembrane</keyword>
<evidence type="ECO:0000313" key="2">
    <source>
        <dbReference type="EMBL" id="AWV97523.1"/>
    </source>
</evidence>
<dbReference type="EMBL" id="CP029480">
    <property type="protein sequence ID" value="AWV97523.1"/>
    <property type="molecule type" value="Genomic_DNA"/>
</dbReference>
<gene>
    <name evidence="2" type="ORF">DJ013_04825</name>
</gene>
<dbReference type="AlphaFoldDB" id="A0A2Z4G9B7"/>